<feature type="transmembrane region" description="Helical" evidence="1">
    <location>
        <begin position="315"/>
        <end position="334"/>
    </location>
</feature>
<evidence type="ECO:0000256" key="1">
    <source>
        <dbReference type="SAM" id="Phobius"/>
    </source>
</evidence>
<dbReference type="Pfam" id="PF10129">
    <property type="entry name" value="OpgC_C"/>
    <property type="match status" value="1"/>
</dbReference>
<evidence type="ECO:0000313" key="2">
    <source>
        <dbReference type="EMBL" id="GHD51465.1"/>
    </source>
</evidence>
<dbReference type="PANTHER" id="PTHR38592">
    <property type="entry name" value="BLL4819 PROTEIN"/>
    <property type="match status" value="1"/>
</dbReference>
<keyword evidence="1" id="KW-1133">Transmembrane helix</keyword>
<gene>
    <name evidence="2" type="ORF">GCM10017083_25950</name>
</gene>
<feature type="transmembrane region" description="Helical" evidence="1">
    <location>
        <begin position="208"/>
        <end position="226"/>
    </location>
</feature>
<feature type="transmembrane region" description="Helical" evidence="1">
    <location>
        <begin position="340"/>
        <end position="362"/>
    </location>
</feature>
<feature type="transmembrane region" description="Helical" evidence="1">
    <location>
        <begin position="233"/>
        <end position="252"/>
    </location>
</feature>
<keyword evidence="3" id="KW-1185">Reference proteome</keyword>
<feature type="transmembrane region" description="Helical" evidence="1">
    <location>
        <begin position="20"/>
        <end position="35"/>
    </location>
</feature>
<feature type="transmembrane region" description="Helical" evidence="1">
    <location>
        <begin position="169"/>
        <end position="188"/>
    </location>
</feature>
<feature type="transmembrane region" description="Helical" evidence="1">
    <location>
        <begin position="133"/>
        <end position="162"/>
    </location>
</feature>
<dbReference type="RefSeq" id="WP_189990175.1">
    <property type="nucleotide sequence ID" value="NZ_BMZS01000005.1"/>
</dbReference>
<feature type="transmembrane region" description="Helical" evidence="1">
    <location>
        <begin position="89"/>
        <end position="113"/>
    </location>
</feature>
<dbReference type="PIRSF" id="PIRSF028704">
    <property type="entry name" value="UPC028704"/>
    <property type="match status" value="1"/>
</dbReference>
<name>A0A918XTN8_9PROT</name>
<feature type="transmembrane region" description="Helical" evidence="1">
    <location>
        <begin position="277"/>
        <end position="294"/>
    </location>
</feature>
<reference evidence="2" key="2">
    <citation type="submission" date="2020-09" db="EMBL/GenBank/DDBJ databases">
        <authorList>
            <person name="Sun Q."/>
            <person name="Kim S."/>
        </authorList>
    </citation>
    <scope>NUCLEOTIDE SEQUENCE</scope>
    <source>
        <strain evidence="2">KCTC 42651</strain>
    </source>
</reference>
<dbReference type="Proteomes" id="UP000630353">
    <property type="component" value="Unassembled WGS sequence"/>
</dbReference>
<sequence>MTTSGPGTGGPRVRDPRLDFFRGLAMLIIFIAHVPNNPWNEYIPARFGWSDATEMFVFCSGFAAAIAFGGTFVKAGYGYGTARIGYRVWQIYAAHVAMFFFIAAVVAAGSAWLDGDYLKQLNLTWFMENPAQGLLGLFTLTYVPNYFDILPMYIGALVLVPVVMALSRLHAWAGLTFCAALYAANWLYGWGLPAEPFSDREWFFNPLGWQLLFFTGFGISMGWIRTPPISRPLLWLAGGFVVLSIPAAHWGTAQHFGFLQQLREDIWIWQEKTDFGVLRYLHFLALAYLAVALAKGREHHLLERWARPILTVGRNSLPIFLLSMGLARVAGMALDEFGRSAASLALVHGAGIAILIGFAYWCTLLKRQPWRRLEAEHSSRSAAAANASAPHPVVTYRPGVAPAE</sequence>
<dbReference type="PANTHER" id="PTHR38592:SF3">
    <property type="entry name" value="BLL4819 PROTEIN"/>
    <property type="match status" value="1"/>
</dbReference>
<feature type="transmembrane region" description="Helical" evidence="1">
    <location>
        <begin position="55"/>
        <end position="77"/>
    </location>
</feature>
<keyword evidence="1" id="KW-0812">Transmembrane</keyword>
<comment type="caution">
    <text evidence="2">The sequence shown here is derived from an EMBL/GenBank/DDBJ whole genome shotgun (WGS) entry which is preliminary data.</text>
</comment>
<dbReference type="EMBL" id="BMZS01000005">
    <property type="protein sequence ID" value="GHD51465.1"/>
    <property type="molecule type" value="Genomic_DNA"/>
</dbReference>
<keyword evidence="1" id="KW-0472">Membrane</keyword>
<accession>A0A918XTN8</accession>
<reference evidence="2" key="1">
    <citation type="journal article" date="2014" name="Int. J. Syst. Evol. Microbiol.">
        <title>Complete genome sequence of Corynebacterium casei LMG S-19264T (=DSM 44701T), isolated from a smear-ripened cheese.</title>
        <authorList>
            <consortium name="US DOE Joint Genome Institute (JGI-PGF)"/>
            <person name="Walter F."/>
            <person name="Albersmeier A."/>
            <person name="Kalinowski J."/>
            <person name="Ruckert C."/>
        </authorList>
    </citation>
    <scope>NUCLEOTIDE SEQUENCE</scope>
    <source>
        <strain evidence="2">KCTC 42651</strain>
    </source>
</reference>
<protein>
    <submittedName>
        <fullName evidence="2">Membrane protein</fullName>
    </submittedName>
</protein>
<dbReference type="AlphaFoldDB" id="A0A918XTN8"/>
<evidence type="ECO:0000313" key="3">
    <source>
        <dbReference type="Proteomes" id="UP000630353"/>
    </source>
</evidence>
<dbReference type="InterPro" id="IPR014550">
    <property type="entry name" value="UCP028704_OpgC"/>
</dbReference>
<proteinExistence type="predicted"/>
<organism evidence="2 3">
    <name type="scientific">Thalassobaculum fulvum</name>
    <dbReference type="NCBI Taxonomy" id="1633335"/>
    <lineage>
        <taxon>Bacteria</taxon>
        <taxon>Pseudomonadati</taxon>
        <taxon>Pseudomonadota</taxon>
        <taxon>Alphaproteobacteria</taxon>
        <taxon>Rhodospirillales</taxon>
        <taxon>Thalassobaculaceae</taxon>
        <taxon>Thalassobaculum</taxon>
    </lineage>
</organism>